<dbReference type="Proteomes" id="UP000054166">
    <property type="component" value="Unassembled WGS sequence"/>
</dbReference>
<dbReference type="HOGENOM" id="CLU_1907486_0_0_1"/>
<dbReference type="InParanoid" id="A0A0C3ETJ0"/>
<sequence length="133" mass="14264">MDGNGILLVVREGDEEIVLLEGTDGDEGMENETIISQLHILCVNKKDLQMVSRVGNAGIDLAIKSAKSSRCRIDGGGSTMGNRQGNNVFKWALIPSMSVNNCETTVLPEIGASPGEINIDEPYKASISDFHSD</sequence>
<evidence type="ECO:0000313" key="1">
    <source>
        <dbReference type="EMBL" id="KIM71409.1"/>
    </source>
</evidence>
<protein>
    <submittedName>
        <fullName evidence="1">Uncharacterized protein</fullName>
    </submittedName>
</protein>
<evidence type="ECO:0000313" key="2">
    <source>
        <dbReference type="Proteomes" id="UP000054166"/>
    </source>
</evidence>
<dbReference type="EMBL" id="KN833327">
    <property type="protein sequence ID" value="KIM71409.1"/>
    <property type="molecule type" value="Genomic_DNA"/>
</dbReference>
<name>A0A0C3ETJ0_PILCF</name>
<reference evidence="1 2" key="1">
    <citation type="submission" date="2014-04" db="EMBL/GenBank/DDBJ databases">
        <authorList>
            <consortium name="DOE Joint Genome Institute"/>
            <person name="Kuo A."/>
            <person name="Tarkka M."/>
            <person name="Buscot F."/>
            <person name="Kohler A."/>
            <person name="Nagy L.G."/>
            <person name="Floudas D."/>
            <person name="Copeland A."/>
            <person name="Barry K.W."/>
            <person name="Cichocki N."/>
            <person name="Veneault-Fourrey C."/>
            <person name="LaButti K."/>
            <person name="Lindquist E.A."/>
            <person name="Lipzen A."/>
            <person name="Lundell T."/>
            <person name="Morin E."/>
            <person name="Murat C."/>
            <person name="Sun H."/>
            <person name="Tunlid A."/>
            <person name="Henrissat B."/>
            <person name="Grigoriev I.V."/>
            <person name="Hibbett D.S."/>
            <person name="Martin F."/>
            <person name="Nordberg H.P."/>
            <person name="Cantor M.N."/>
            <person name="Hua S.X."/>
        </authorList>
    </citation>
    <scope>NUCLEOTIDE SEQUENCE [LARGE SCALE GENOMIC DNA]</scope>
    <source>
        <strain evidence="1 2">F 1598</strain>
    </source>
</reference>
<keyword evidence="2" id="KW-1185">Reference proteome</keyword>
<dbReference type="AlphaFoldDB" id="A0A0C3ETJ0"/>
<proteinExistence type="predicted"/>
<organism evidence="1 2">
    <name type="scientific">Piloderma croceum (strain F 1598)</name>
    <dbReference type="NCBI Taxonomy" id="765440"/>
    <lineage>
        <taxon>Eukaryota</taxon>
        <taxon>Fungi</taxon>
        <taxon>Dikarya</taxon>
        <taxon>Basidiomycota</taxon>
        <taxon>Agaricomycotina</taxon>
        <taxon>Agaricomycetes</taxon>
        <taxon>Agaricomycetidae</taxon>
        <taxon>Atheliales</taxon>
        <taxon>Atheliaceae</taxon>
        <taxon>Piloderma</taxon>
    </lineage>
</organism>
<gene>
    <name evidence="1" type="ORF">PILCRDRAFT_754997</name>
</gene>
<accession>A0A0C3ETJ0</accession>
<reference evidence="2" key="2">
    <citation type="submission" date="2015-01" db="EMBL/GenBank/DDBJ databases">
        <title>Evolutionary Origins and Diversification of the Mycorrhizal Mutualists.</title>
        <authorList>
            <consortium name="DOE Joint Genome Institute"/>
            <consortium name="Mycorrhizal Genomics Consortium"/>
            <person name="Kohler A."/>
            <person name="Kuo A."/>
            <person name="Nagy L.G."/>
            <person name="Floudas D."/>
            <person name="Copeland A."/>
            <person name="Barry K.W."/>
            <person name="Cichocki N."/>
            <person name="Veneault-Fourrey C."/>
            <person name="LaButti K."/>
            <person name="Lindquist E.A."/>
            <person name="Lipzen A."/>
            <person name="Lundell T."/>
            <person name="Morin E."/>
            <person name="Murat C."/>
            <person name="Riley R."/>
            <person name="Ohm R."/>
            <person name="Sun H."/>
            <person name="Tunlid A."/>
            <person name="Henrissat B."/>
            <person name="Grigoriev I.V."/>
            <person name="Hibbett D.S."/>
            <person name="Martin F."/>
        </authorList>
    </citation>
    <scope>NUCLEOTIDE SEQUENCE [LARGE SCALE GENOMIC DNA]</scope>
    <source>
        <strain evidence="2">F 1598</strain>
    </source>
</reference>